<feature type="coiled-coil region" evidence="1">
    <location>
        <begin position="252"/>
        <end position="279"/>
    </location>
</feature>
<proteinExistence type="predicted"/>
<dbReference type="InterPro" id="IPR052155">
    <property type="entry name" value="Biofilm_reg_signaling"/>
</dbReference>
<dbReference type="Gene3D" id="3.30.450.20">
    <property type="entry name" value="PAS domain"/>
    <property type="match status" value="4"/>
</dbReference>
<keyword evidence="1" id="KW-0175">Coiled coil</keyword>
<dbReference type="SMART" id="SM00086">
    <property type="entry name" value="PAC"/>
    <property type="match status" value="4"/>
</dbReference>
<dbReference type="Proteomes" id="UP000189761">
    <property type="component" value="Unassembled WGS sequence"/>
</dbReference>
<dbReference type="InterPro" id="IPR035965">
    <property type="entry name" value="PAS-like_dom_sf"/>
</dbReference>
<gene>
    <name evidence="5" type="ORF">BWZ43_13065</name>
</gene>
<evidence type="ECO:0000259" key="2">
    <source>
        <dbReference type="PROSITE" id="PS50112"/>
    </source>
</evidence>
<dbReference type="SMART" id="SM00267">
    <property type="entry name" value="GGDEF"/>
    <property type="match status" value="1"/>
</dbReference>
<evidence type="ECO:0000259" key="3">
    <source>
        <dbReference type="PROSITE" id="PS50113"/>
    </source>
</evidence>
<dbReference type="PANTHER" id="PTHR44757:SF2">
    <property type="entry name" value="BIOFILM ARCHITECTURE MAINTENANCE PROTEIN MBAA"/>
    <property type="match status" value="1"/>
</dbReference>
<dbReference type="NCBIfam" id="TIGR00254">
    <property type="entry name" value="GGDEF"/>
    <property type="match status" value="1"/>
</dbReference>
<evidence type="ECO:0008006" key="7">
    <source>
        <dbReference type="Google" id="ProtNLM"/>
    </source>
</evidence>
<dbReference type="InterPro" id="IPR001610">
    <property type="entry name" value="PAC"/>
</dbReference>
<dbReference type="Gene3D" id="3.30.70.270">
    <property type="match status" value="1"/>
</dbReference>
<evidence type="ECO:0000256" key="1">
    <source>
        <dbReference type="SAM" id="Coils"/>
    </source>
</evidence>
<dbReference type="FunFam" id="3.30.70.270:FF:000001">
    <property type="entry name" value="Diguanylate cyclase domain protein"/>
    <property type="match status" value="1"/>
</dbReference>
<dbReference type="CDD" id="cd00130">
    <property type="entry name" value="PAS"/>
    <property type="match status" value="3"/>
</dbReference>
<dbReference type="InterPro" id="IPR000700">
    <property type="entry name" value="PAS-assoc_C"/>
</dbReference>
<feature type="coiled-coil region" evidence="1">
    <location>
        <begin position="377"/>
        <end position="404"/>
    </location>
</feature>
<dbReference type="InterPro" id="IPR000014">
    <property type="entry name" value="PAS"/>
</dbReference>
<organism evidence="5 6">
    <name type="scientific">Heyndrickxia oleronia</name>
    <dbReference type="NCBI Taxonomy" id="38875"/>
    <lineage>
        <taxon>Bacteria</taxon>
        <taxon>Bacillati</taxon>
        <taxon>Bacillota</taxon>
        <taxon>Bacilli</taxon>
        <taxon>Bacillales</taxon>
        <taxon>Bacillaceae</taxon>
        <taxon>Heyndrickxia</taxon>
    </lineage>
</organism>
<dbReference type="EMBL" id="MTLA01000145">
    <property type="protein sequence ID" value="OOP67925.1"/>
    <property type="molecule type" value="Genomic_DNA"/>
</dbReference>
<dbReference type="SMART" id="SM00091">
    <property type="entry name" value="PAS"/>
    <property type="match status" value="4"/>
</dbReference>
<dbReference type="PANTHER" id="PTHR44757">
    <property type="entry name" value="DIGUANYLATE CYCLASE DGCP"/>
    <property type="match status" value="1"/>
</dbReference>
<feature type="domain" description="GGDEF" evidence="4">
    <location>
        <begin position="550"/>
        <end position="683"/>
    </location>
</feature>
<evidence type="ECO:0000313" key="6">
    <source>
        <dbReference type="Proteomes" id="UP000189761"/>
    </source>
</evidence>
<feature type="domain" description="PAS" evidence="2">
    <location>
        <begin position="145"/>
        <end position="215"/>
    </location>
</feature>
<dbReference type="SUPFAM" id="SSF55073">
    <property type="entry name" value="Nucleotide cyclase"/>
    <property type="match status" value="1"/>
</dbReference>
<dbReference type="AlphaFoldDB" id="A0A8E2IBJ1"/>
<dbReference type="NCBIfam" id="TIGR00229">
    <property type="entry name" value="sensory_box"/>
    <property type="match status" value="4"/>
</dbReference>
<name>A0A8E2IBJ1_9BACI</name>
<feature type="domain" description="PAS" evidence="2">
    <location>
        <begin position="394"/>
        <end position="464"/>
    </location>
</feature>
<feature type="domain" description="PAC" evidence="3">
    <location>
        <begin position="342"/>
        <end position="393"/>
    </location>
</feature>
<evidence type="ECO:0000259" key="4">
    <source>
        <dbReference type="PROSITE" id="PS50887"/>
    </source>
</evidence>
<dbReference type="InterPro" id="IPR013656">
    <property type="entry name" value="PAS_4"/>
</dbReference>
<feature type="domain" description="PAC" evidence="3">
    <location>
        <begin position="217"/>
        <end position="268"/>
    </location>
</feature>
<dbReference type="Pfam" id="PF08448">
    <property type="entry name" value="PAS_4"/>
    <property type="match status" value="1"/>
</dbReference>
<dbReference type="InterPro" id="IPR043128">
    <property type="entry name" value="Rev_trsase/Diguanyl_cyclase"/>
</dbReference>
<dbReference type="InterPro" id="IPR013767">
    <property type="entry name" value="PAS_fold"/>
</dbReference>
<dbReference type="PROSITE" id="PS50113">
    <property type="entry name" value="PAC"/>
    <property type="match status" value="3"/>
</dbReference>
<accession>A0A8E2IBJ1</accession>
<dbReference type="Pfam" id="PF00990">
    <property type="entry name" value="GGDEF"/>
    <property type="match status" value="1"/>
</dbReference>
<comment type="caution">
    <text evidence="5">The sequence shown here is derived from an EMBL/GenBank/DDBJ whole genome shotgun (WGS) entry which is preliminary data.</text>
</comment>
<feature type="domain" description="PAC" evidence="3">
    <location>
        <begin position="467"/>
        <end position="518"/>
    </location>
</feature>
<dbReference type="Pfam" id="PF13426">
    <property type="entry name" value="PAS_9"/>
    <property type="match status" value="1"/>
</dbReference>
<evidence type="ECO:0000313" key="5">
    <source>
        <dbReference type="EMBL" id="OOP67925.1"/>
    </source>
</evidence>
<sequence>MERFLEDVGSNVQTFFTIFDSITDLIFIIESDGTSFRYVYANHSTSKVLQSGKNIVGKRVEEIVPKEHASRMISYYNKVILTRKSIELIQKIVTSEGEMIGETSFNPLIQNGQVRYIIGIVRDITERKRRKEQENIETKRKLEKSQKRLSSLVEHNSDAIYESDLQGNFISINKVITEITGFRTNELVGKSITNFIVEEYLEETTLHFRKAVSGRNEEYETWIYTKSGEKVHLNVKNVPIIVDGIVVGVYGIAQDITEKSRLETRLKESKQRYKSLFENHPEAIFSFDLNGNFTSGNLGVEKVTGYSFDELIGTSFIPLVDSNDLERTLFHFKQTIEQKKSVSYEIRLKPKHGHSKEVLITNIPIIVDNHVVGVHGIAKDITEIKKAQKELQTSEEKFRLITENAFDVIKMINPQGVIEYVSPSNEKILGYSSLEYVGQLFTKYIHPDDIPIIKKRFEGFLKGAKPTSIEIRLRHKKGHYIWLEITTTPIIEQGEVIQLVTVARDVTEKKKHRDELAKMAFYDYLTDLPNRRTFDDRLEMAIRNANRSNKKVALMMIDGRKFKLVNDTFGHDAGDAVLIEMARRLKACVRETDTVARFGGDEIGVILPEIDSVDIVEDIAKRIIDSFEKPLIFKHHQILLGAGIGIALYPDHTMKKKNLIKFADEALYRAKESNYSDYFIFHENI</sequence>
<dbReference type="RefSeq" id="WP_078110361.1">
    <property type="nucleotide sequence ID" value="NZ_CP065424.1"/>
</dbReference>
<protein>
    <recommendedName>
        <fullName evidence="7">PAS domain S-box protein</fullName>
    </recommendedName>
</protein>
<feature type="domain" description="PAS" evidence="2">
    <location>
        <begin position="269"/>
        <end position="339"/>
    </location>
</feature>
<dbReference type="InterPro" id="IPR000160">
    <property type="entry name" value="GGDEF_dom"/>
</dbReference>
<dbReference type="Pfam" id="PF08447">
    <property type="entry name" value="PAS_3"/>
    <property type="match status" value="1"/>
</dbReference>
<reference evidence="5 6" key="1">
    <citation type="submission" date="2017-01" db="EMBL/GenBank/DDBJ databases">
        <title>Draft genome sequence of Bacillus oleronius.</title>
        <authorList>
            <person name="Allam M."/>
        </authorList>
    </citation>
    <scope>NUCLEOTIDE SEQUENCE [LARGE SCALE GENOMIC DNA]</scope>
    <source>
        <strain evidence="5 6">DSM 9356</strain>
    </source>
</reference>
<dbReference type="InterPro" id="IPR029787">
    <property type="entry name" value="Nucleotide_cyclase"/>
</dbReference>
<dbReference type="PROSITE" id="PS50887">
    <property type="entry name" value="GGDEF"/>
    <property type="match status" value="1"/>
</dbReference>
<dbReference type="Pfam" id="PF00989">
    <property type="entry name" value="PAS"/>
    <property type="match status" value="1"/>
</dbReference>
<dbReference type="PROSITE" id="PS50112">
    <property type="entry name" value="PAS"/>
    <property type="match status" value="3"/>
</dbReference>
<dbReference type="InterPro" id="IPR013655">
    <property type="entry name" value="PAS_fold_3"/>
</dbReference>
<feature type="coiled-coil region" evidence="1">
    <location>
        <begin position="121"/>
        <end position="148"/>
    </location>
</feature>
<dbReference type="SUPFAM" id="SSF55785">
    <property type="entry name" value="PYP-like sensor domain (PAS domain)"/>
    <property type="match status" value="4"/>
</dbReference>
<dbReference type="CDD" id="cd01949">
    <property type="entry name" value="GGDEF"/>
    <property type="match status" value="1"/>
</dbReference>
<keyword evidence="6" id="KW-1185">Reference proteome</keyword>